<comment type="subunit">
    <text evidence="8">Homotetramer.</text>
</comment>
<reference evidence="13 15" key="1">
    <citation type="journal article" date="2017" name="Biosci Microbiota Food Health">
        <title>Genomic characterization reconfirms the taxonomic status of Lactobacillus parakefiri.</title>
        <authorList>
            <person name="Tanizawa Y."/>
            <person name="Kobayashi H."/>
            <person name="Kaminuma E."/>
            <person name="Sakamoto M."/>
            <person name="Ohkuma M."/>
            <person name="Nakamura Y."/>
            <person name="Arita M."/>
            <person name="Tohno M."/>
        </authorList>
    </citation>
    <scope>NUCLEOTIDE SEQUENCE [LARGE SCALE GENOMIC DNA]</scope>
    <source>
        <strain evidence="13 15">JCM 8573</strain>
    </source>
</reference>
<keyword evidence="6 8" id="KW-0418">Kinase</keyword>
<feature type="active site" description="Proton acceptor" evidence="8 9">
    <location>
        <position position="117"/>
    </location>
</feature>
<feature type="binding site" evidence="8">
    <location>
        <position position="174"/>
    </location>
    <ligand>
        <name>Zn(2+)</name>
        <dbReference type="ChEBI" id="CHEBI:29105"/>
    </ligand>
</feature>
<evidence type="ECO:0000313" key="16">
    <source>
        <dbReference type="Proteomes" id="UP000294668"/>
    </source>
</evidence>
<dbReference type="NCBIfam" id="NF003300">
    <property type="entry name" value="PRK04296.1-5"/>
    <property type="match status" value="1"/>
</dbReference>
<comment type="subcellular location">
    <subcellularLocation>
        <location evidence="8">Cytoplasm</location>
    </subcellularLocation>
</comment>
<accession>A0A224V4U4</accession>
<evidence type="ECO:0000313" key="13">
    <source>
        <dbReference type="EMBL" id="GAW71988.1"/>
    </source>
</evidence>
<dbReference type="GO" id="GO:0008270">
    <property type="term" value="F:zinc ion binding"/>
    <property type="evidence" value="ECO:0007669"/>
    <property type="project" value="UniProtKB-UniRule"/>
</dbReference>
<feature type="binding site" evidence="8">
    <location>
        <position position="214"/>
    </location>
    <ligand>
        <name>Zn(2+)</name>
        <dbReference type="ChEBI" id="CHEBI:29105"/>
    </ligand>
</feature>
<evidence type="ECO:0000256" key="1">
    <source>
        <dbReference type="ARBA" id="ARBA00007587"/>
    </source>
</evidence>
<evidence type="ECO:0000256" key="10">
    <source>
        <dbReference type="PIRSR" id="PIRSR035805-2"/>
    </source>
</evidence>
<gene>
    <name evidence="8 13" type="primary">tdk</name>
    <name evidence="14" type="ORF">C5L28_001591</name>
    <name evidence="13" type="ORF">LPKJCM_01096</name>
</gene>
<keyword evidence="4 8" id="KW-0808">Transferase</keyword>
<dbReference type="HAMAP" id="MF_00124">
    <property type="entry name" value="Thymidine_kinase"/>
    <property type="match status" value="1"/>
</dbReference>
<organism evidence="13 15">
    <name type="scientific">Lentilactobacillus parakefiri</name>
    <dbReference type="NCBI Taxonomy" id="152332"/>
    <lineage>
        <taxon>Bacteria</taxon>
        <taxon>Bacillati</taxon>
        <taxon>Bacillota</taxon>
        <taxon>Bacilli</taxon>
        <taxon>Lactobacillales</taxon>
        <taxon>Lactobacillaceae</taxon>
        <taxon>Lentilactobacillus</taxon>
    </lineage>
</organism>
<keyword evidence="16" id="KW-1185">Reference proteome</keyword>
<dbReference type="Proteomes" id="UP000214739">
    <property type="component" value="Unassembled WGS sequence"/>
</dbReference>
<dbReference type="Pfam" id="PF00265">
    <property type="entry name" value="TK"/>
    <property type="match status" value="1"/>
</dbReference>
<dbReference type="EMBL" id="BDGB01000053">
    <property type="protein sequence ID" value="GAW71988.1"/>
    <property type="molecule type" value="Genomic_DNA"/>
</dbReference>
<dbReference type="PANTHER" id="PTHR11441:SF0">
    <property type="entry name" value="THYMIDINE KINASE, CYTOSOLIC"/>
    <property type="match status" value="1"/>
</dbReference>
<dbReference type="GO" id="GO:0005829">
    <property type="term" value="C:cytosol"/>
    <property type="evidence" value="ECO:0007669"/>
    <property type="project" value="TreeGrafter"/>
</dbReference>
<evidence type="ECO:0000256" key="6">
    <source>
        <dbReference type="ARBA" id="ARBA00022777"/>
    </source>
</evidence>
<comment type="similarity">
    <text evidence="1 8 12">Belongs to the thymidine kinase family.</text>
</comment>
<keyword evidence="8" id="KW-0963">Cytoplasm</keyword>
<dbReference type="InterPro" id="IPR001267">
    <property type="entry name" value="Thymidine_kinase"/>
</dbReference>
<comment type="catalytic activity">
    <reaction evidence="8 11">
        <text>thymidine + ATP = dTMP + ADP + H(+)</text>
        <dbReference type="Rhea" id="RHEA:19129"/>
        <dbReference type="ChEBI" id="CHEBI:15378"/>
        <dbReference type="ChEBI" id="CHEBI:17748"/>
        <dbReference type="ChEBI" id="CHEBI:30616"/>
        <dbReference type="ChEBI" id="CHEBI:63528"/>
        <dbReference type="ChEBI" id="CHEBI:456216"/>
        <dbReference type="EC" id="2.7.1.21"/>
    </reaction>
</comment>
<evidence type="ECO:0000256" key="5">
    <source>
        <dbReference type="ARBA" id="ARBA00022741"/>
    </source>
</evidence>
<dbReference type="PROSITE" id="PS00603">
    <property type="entry name" value="TK_CELLULAR_TYPE"/>
    <property type="match status" value="1"/>
</dbReference>
<evidence type="ECO:0000313" key="15">
    <source>
        <dbReference type="Proteomes" id="UP000214739"/>
    </source>
</evidence>
<dbReference type="GO" id="GO:0004797">
    <property type="term" value="F:thymidine kinase activity"/>
    <property type="evidence" value="ECO:0007669"/>
    <property type="project" value="UniProtKB-UniRule"/>
</dbReference>
<keyword evidence="5 8" id="KW-0547">Nucleotide-binding</keyword>
<dbReference type="Gene3D" id="3.40.50.300">
    <property type="entry name" value="P-loop containing nucleotide triphosphate hydrolases"/>
    <property type="match status" value="1"/>
</dbReference>
<dbReference type="GO" id="GO:0005524">
    <property type="term" value="F:ATP binding"/>
    <property type="evidence" value="ECO:0007669"/>
    <property type="project" value="UniProtKB-UniRule"/>
</dbReference>
<reference evidence="14 16" key="2">
    <citation type="journal article" date="2019" name="Appl. Microbiol. Biotechnol.">
        <title>Uncovering carbohydrate metabolism through a genotype-phenotype association study of 56 lactic acid bacteria genomes.</title>
        <authorList>
            <person name="Buron-Moles G."/>
            <person name="Chailyan A."/>
            <person name="Dolejs I."/>
            <person name="Forster J."/>
            <person name="Miks M.H."/>
        </authorList>
    </citation>
    <scope>NUCLEOTIDE SEQUENCE [LARGE SCALE GENOMIC DNA]</scope>
    <source>
        <strain evidence="14 16">DSM 10551</strain>
    </source>
</reference>
<sequence>MREPGNFLIIIDFQNFFCIMEEKLLRKKVDILAQLFYRYGAMNSGKTIEIIKVAHNYEEQNKSVIIMTSALDTREKHGMIESRIGLERKAEPIHEDTNVFDLVQELNPHTSCILIDEAQFLKKKHVMELARIVDELNVPVMAFGLKNDFQNNLFEGSKYLLLYADKIEEMKTICWFCGKKAIMNLRFHNGEPVYEGEQIQMGGNESYYPVCRKHYYNPPIK</sequence>
<evidence type="ECO:0000256" key="4">
    <source>
        <dbReference type="ARBA" id="ARBA00022679"/>
    </source>
</evidence>
<feature type="binding site" evidence="8">
    <location>
        <begin position="116"/>
        <end position="119"/>
    </location>
    <ligand>
        <name>ATP</name>
        <dbReference type="ChEBI" id="CHEBI:30616"/>
    </ligand>
</feature>
<dbReference type="GO" id="GO:0071897">
    <property type="term" value="P:DNA biosynthetic process"/>
    <property type="evidence" value="ECO:0007669"/>
    <property type="project" value="UniProtKB-KW"/>
</dbReference>
<feature type="binding site" evidence="8">
    <location>
        <position position="211"/>
    </location>
    <ligand>
        <name>Zn(2+)</name>
        <dbReference type="ChEBI" id="CHEBI:29105"/>
    </ligand>
</feature>
<dbReference type="InterPro" id="IPR027417">
    <property type="entry name" value="P-loop_NTPase"/>
</dbReference>
<evidence type="ECO:0000256" key="11">
    <source>
        <dbReference type="RuleBase" id="RU000544"/>
    </source>
</evidence>
<keyword evidence="7 8" id="KW-0067">ATP-binding</keyword>
<dbReference type="EC" id="2.7.1.21" evidence="2 8"/>
<feature type="binding site" evidence="10">
    <location>
        <position position="207"/>
    </location>
    <ligand>
        <name>substrate</name>
    </ligand>
</feature>
<dbReference type="SUPFAM" id="SSF52540">
    <property type="entry name" value="P-loop containing nucleoside triphosphate hydrolases"/>
    <property type="match status" value="1"/>
</dbReference>
<name>A0A224V4U4_9LACO</name>
<dbReference type="GO" id="GO:0046104">
    <property type="term" value="P:thymidine metabolic process"/>
    <property type="evidence" value="ECO:0007669"/>
    <property type="project" value="TreeGrafter"/>
</dbReference>
<keyword evidence="8" id="KW-0862">Zinc</keyword>
<comment type="caution">
    <text evidence="13">The sequence shown here is derived from an EMBL/GenBank/DDBJ whole genome shotgun (WGS) entry which is preliminary data.</text>
</comment>
<dbReference type="InterPro" id="IPR020633">
    <property type="entry name" value="Thymidine_kinase_CS"/>
</dbReference>
<keyword evidence="3 8" id="KW-0237">DNA synthesis</keyword>
<reference evidence="14" key="3">
    <citation type="submission" date="2019-02" db="EMBL/GenBank/DDBJ databases">
        <authorList>
            <person name="Buron G."/>
            <person name="Chaylann A."/>
            <person name="Dolejs I."/>
            <person name="Forster J."/>
            <person name="Miks M.H."/>
        </authorList>
    </citation>
    <scope>NUCLEOTIDE SEQUENCE</scope>
    <source>
        <strain evidence="14">DSM 10551</strain>
    </source>
</reference>
<evidence type="ECO:0000256" key="9">
    <source>
        <dbReference type="PIRSR" id="PIRSR035805-1"/>
    </source>
</evidence>
<evidence type="ECO:0000313" key="14">
    <source>
        <dbReference type="EMBL" id="TDG90387.1"/>
    </source>
</evidence>
<evidence type="ECO:0000256" key="8">
    <source>
        <dbReference type="HAMAP-Rule" id="MF_00124"/>
    </source>
</evidence>
<evidence type="ECO:0000256" key="3">
    <source>
        <dbReference type="ARBA" id="ARBA00022634"/>
    </source>
</evidence>
<protein>
    <recommendedName>
        <fullName evidence="2 8">Thymidine kinase</fullName>
        <ecNumber evidence="2 8">2.7.1.21</ecNumber>
    </recommendedName>
</protein>
<proteinExistence type="inferred from homology"/>
<dbReference type="Gene3D" id="3.30.60.20">
    <property type="match status" value="1"/>
</dbReference>
<dbReference type="SUPFAM" id="SSF57716">
    <property type="entry name" value="Glucocorticoid receptor-like (DNA-binding domain)"/>
    <property type="match status" value="1"/>
</dbReference>
<feature type="binding site" evidence="8">
    <location>
        <position position="177"/>
    </location>
    <ligand>
        <name>Zn(2+)</name>
        <dbReference type="ChEBI" id="CHEBI:29105"/>
    </ligand>
</feature>
<feature type="binding site" evidence="10">
    <location>
        <begin position="199"/>
        <end position="202"/>
    </location>
    <ligand>
        <name>substrate</name>
    </ligand>
</feature>
<dbReference type="EMBL" id="PUFL01000071">
    <property type="protein sequence ID" value="TDG90387.1"/>
    <property type="molecule type" value="Genomic_DNA"/>
</dbReference>
<dbReference type="NCBIfam" id="NF003299">
    <property type="entry name" value="PRK04296.1-4"/>
    <property type="match status" value="1"/>
</dbReference>
<dbReference type="AlphaFoldDB" id="A0A224V4U4"/>
<dbReference type="PANTHER" id="PTHR11441">
    <property type="entry name" value="THYMIDINE KINASE"/>
    <property type="match status" value="1"/>
</dbReference>
<evidence type="ECO:0000256" key="7">
    <source>
        <dbReference type="ARBA" id="ARBA00022840"/>
    </source>
</evidence>
<dbReference type="PIRSF" id="PIRSF035805">
    <property type="entry name" value="TK_cell"/>
    <property type="match status" value="1"/>
</dbReference>
<feature type="binding site" evidence="8">
    <location>
        <begin position="40"/>
        <end position="47"/>
    </location>
    <ligand>
        <name>ATP</name>
        <dbReference type="ChEBI" id="CHEBI:30616"/>
    </ligand>
</feature>
<dbReference type="Proteomes" id="UP000294668">
    <property type="component" value="Unassembled WGS sequence"/>
</dbReference>
<keyword evidence="8" id="KW-0479">Metal-binding</keyword>
<evidence type="ECO:0000256" key="2">
    <source>
        <dbReference type="ARBA" id="ARBA00012118"/>
    </source>
</evidence>
<evidence type="ECO:0000256" key="12">
    <source>
        <dbReference type="RuleBase" id="RU004165"/>
    </source>
</evidence>